<sequence>NVETNKGIEETMGLSSVKDSRATEEQQTKRWLEAIGRTDEYISDPTLYYTNSIVHNNNENPITYPLNITFSKLGGNMAACFARGVSFYEEKEKDFPDPNLG</sequence>
<name>A0A9N9P1E5_9GLOM</name>
<feature type="non-terminal residue" evidence="2">
    <location>
        <position position="101"/>
    </location>
</feature>
<feature type="non-terminal residue" evidence="2">
    <location>
        <position position="1"/>
    </location>
</feature>
<evidence type="ECO:0000256" key="1">
    <source>
        <dbReference type="SAM" id="MobiDB-lite"/>
    </source>
</evidence>
<dbReference type="AlphaFoldDB" id="A0A9N9P1E5"/>
<comment type="caution">
    <text evidence="2">The sequence shown here is derived from an EMBL/GenBank/DDBJ whole genome shotgun (WGS) entry which is preliminary data.</text>
</comment>
<protein>
    <submittedName>
        <fullName evidence="2">5560_t:CDS:1</fullName>
    </submittedName>
</protein>
<feature type="region of interest" description="Disordered" evidence="1">
    <location>
        <begin position="1"/>
        <end position="26"/>
    </location>
</feature>
<reference evidence="2" key="1">
    <citation type="submission" date="2021-06" db="EMBL/GenBank/DDBJ databases">
        <authorList>
            <person name="Kallberg Y."/>
            <person name="Tangrot J."/>
            <person name="Rosling A."/>
        </authorList>
    </citation>
    <scope>NUCLEOTIDE SEQUENCE</scope>
    <source>
        <strain evidence="2">FL130A</strain>
    </source>
</reference>
<organism evidence="2 3">
    <name type="scientific">Ambispora leptoticha</name>
    <dbReference type="NCBI Taxonomy" id="144679"/>
    <lineage>
        <taxon>Eukaryota</taxon>
        <taxon>Fungi</taxon>
        <taxon>Fungi incertae sedis</taxon>
        <taxon>Mucoromycota</taxon>
        <taxon>Glomeromycotina</taxon>
        <taxon>Glomeromycetes</taxon>
        <taxon>Archaeosporales</taxon>
        <taxon>Ambisporaceae</taxon>
        <taxon>Ambispora</taxon>
    </lineage>
</organism>
<gene>
    <name evidence="2" type="ORF">ALEPTO_LOCUS14575</name>
</gene>
<evidence type="ECO:0000313" key="2">
    <source>
        <dbReference type="EMBL" id="CAG8779193.1"/>
    </source>
</evidence>
<proteinExistence type="predicted"/>
<dbReference type="Proteomes" id="UP000789508">
    <property type="component" value="Unassembled WGS sequence"/>
</dbReference>
<evidence type="ECO:0000313" key="3">
    <source>
        <dbReference type="Proteomes" id="UP000789508"/>
    </source>
</evidence>
<dbReference type="OrthoDB" id="10549688at2759"/>
<dbReference type="EMBL" id="CAJVPS010057759">
    <property type="protein sequence ID" value="CAG8779193.1"/>
    <property type="molecule type" value="Genomic_DNA"/>
</dbReference>
<keyword evidence="3" id="KW-1185">Reference proteome</keyword>
<accession>A0A9N9P1E5</accession>